<dbReference type="Gene3D" id="3.40.50.1950">
    <property type="entry name" value="Flavin prenyltransferase-like"/>
    <property type="match status" value="1"/>
</dbReference>
<gene>
    <name evidence="2" type="ORF">QLQ12_11090</name>
</gene>
<evidence type="ECO:0000313" key="3">
    <source>
        <dbReference type="Proteomes" id="UP001241758"/>
    </source>
</evidence>
<name>A0ABT6WHF4_9ACTN</name>
<dbReference type="InterPro" id="IPR003382">
    <property type="entry name" value="Flavoprotein"/>
</dbReference>
<dbReference type="RefSeq" id="WP_282759164.1">
    <property type="nucleotide sequence ID" value="NZ_JASCTH010000006.1"/>
</dbReference>
<dbReference type="InterPro" id="IPR036551">
    <property type="entry name" value="Flavin_trans-like"/>
</dbReference>
<keyword evidence="3" id="KW-1185">Reference proteome</keyword>
<sequence>MAAQHATSDELAALLKPQIGFRRLLLVGTGALTVTHLPFWVNWIKECYPDVEVRVMLTPSATRFVTVDALTALTGRPVTVDSWTRLPSWPAPHLELADWPDAILVHPAGLHFLARLALGLADTPLQLALQLTPAVIGIAPALPPGHAHGPAAAAHLKTLAGDHRIVVGPTEPAVSATTGEEHDGGVTPVPTMLRLMQQRAEARHDAGR</sequence>
<evidence type="ECO:0000313" key="2">
    <source>
        <dbReference type="EMBL" id="MDI6099142.1"/>
    </source>
</evidence>
<comment type="caution">
    <text evidence="2">The sequence shown here is derived from an EMBL/GenBank/DDBJ whole genome shotgun (WGS) entry which is preliminary data.</text>
</comment>
<accession>A0ABT6WHF4</accession>
<dbReference type="EMBL" id="JASCTH010000006">
    <property type="protein sequence ID" value="MDI6099142.1"/>
    <property type="molecule type" value="Genomic_DNA"/>
</dbReference>
<dbReference type="Pfam" id="PF02441">
    <property type="entry name" value="Flavoprotein"/>
    <property type="match status" value="1"/>
</dbReference>
<feature type="domain" description="Flavoprotein" evidence="1">
    <location>
        <begin position="23"/>
        <end position="128"/>
    </location>
</feature>
<dbReference type="PANTHER" id="PTHR14359">
    <property type="entry name" value="HOMO-OLIGOMERIC FLAVIN CONTAINING CYS DECARBOXYLASE FAMILY"/>
    <property type="match status" value="1"/>
</dbReference>
<dbReference type="Proteomes" id="UP001241758">
    <property type="component" value="Unassembled WGS sequence"/>
</dbReference>
<organism evidence="2 3">
    <name type="scientific">Actinoplanes sandaracinus</name>
    <dbReference type="NCBI Taxonomy" id="3045177"/>
    <lineage>
        <taxon>Bacteria</taxon>
        <taxon>Bacillati</taxon>
        <taxon>Actinomycetota</taxon>
        <taxon>Actinomycetes</taxon>
        <taxon>Micromonosporales</taxon>
        <taxon>Micromonosporaceae</taxon>
        <taxon>Actinoplanes</taxon>
    </lineage>
</organism>
<proteinExistence type="predicted"/>
<dbReference type="SUPFAM" id="SSF52507">
    <property type="entry name" value="Homo-oligomeric flavin-containing Cys decarboxylases, HFCD"/>
    <property type="match status" value="1"/>
</dbReference>
<reference evidence="2 3" key="1">
    <citation type="submission" date="2023-05" db="EMBL/GenBank/DDBJ databases">
        <title>Actinoplanes sp. NEAU-A12 genome sequencing.</title>
        <authorList>
            <person name="Wang Z.-S."/>
        </authorList>
    </citation>
    <scope>NUCLEOTIDE SEQUENCE [LARGE SCALE GENOMIC DNA]</scope>
    <source>
        <strain evidence="2 3">NEAU-A12</strain>
    </source>
</reference>
<evidence type="ECO:0000259" key="1">
    <source>
        <dbReference type="Pfam" id="PF02441"/>
    </source>
</evidence>
<protein>
    <submittedName>
        <fullName evidence="2">Flavoprotein</fullName>
    </submittedName>
</protein>
<dbReference type="PANTHER" id="PTHR14359:SF6">
    <property type="entry name" value="PHOSPHOPANTOTHENOYLCYSTEINE DECARBOXYLASE"/>
    <property type="match status" value="1"/>
</dbReference>